<evidence type="ECO:0000259" key="8">
    <source>
        <dbReference type="PROSITE" id="PS51396"/>
    </source>
</evidence>
<organism evidence="9 10">
    <name type="scientific">Podospora australis</name>
    <dbReference type="NCBI Taxonomy" id="1536484"/>
    <lineage>
        <taxon>Eukaryota</taxon>
        <taxon>Fungi</taxon>
        <taxon>Dikarya</taxon>
        <taxon>Ascomycota</taxon>
        <taxon>Pezizomycotina</taxon>
        <taxon>Sordariomycetes</taxon>
        <taxon>Sordariomycetidae</taxon>
        <taxon>Sordariales</taxon>
        <taxon>Podosporaceae</taxon>
        <taxon>Podospora</taxon>
    </lineage>
</organism>
<evidence type="ECO:0000259" key="7">
    <source>
        <dbReference type="PROSITE" id="PS51394"/>
    </source>
</evidence>
<dbReference type="Pfam" id="PF08324">
    <property type="entry name" value="PUL"/>
    <property type="match status" value="1"/>
</dbReference>
<dbReference type="Pfam" id="PF00400">
    <property type="entry name" value="WD40"/>
    <property type="match status" value="5"/>
</dbReference>
<dbReference type="GO" id="GO:0010992">
    <property type="term" value="P:ubiquitin recycling"/>
    <property type="evidence" value="ECO:0007669"/>
    <property type="project" value="TreeGrafter"/>
</dbReference>
<dbReference type="Gene3D" id="1.25.10.10">
    <property type="entry name" value="Leucine-rich Repeat Variant"/>
    <property type="match status" value="1"/>
</dbReference>
<dbReference type="CDD" id="cd00200">
    <property type="entry name" value="WD40"/>
    <property type="match status" value="1"/>
</dbReference>
<evidence type="ECO:0000313" key="10">
    <source>
        <dbReference type="Proteomes" id="UP001302126"/>
    </source>
</evidence>
<dbReference type="InterPro" id="IPR015943">
    <property type="entry name" value="WD40/YVTN_repeat-like_dom_sf"/>
</dbReference>
<dbReference type="PROSITE" id="PS51394">
    <property type="entry name" value="PFU"/>
    <property type="match status" value="1"/>
</dbReference>
<dbReference type="InterPro" id="IPR038122">
    <property type="entry name" value="PFU_sf"/>
</dbReference>
<accession>A0AAN7AHB2</accession>
<keyword evidence="3 5" id="KW-0853">WD repeat</keyword>
<dbReference type="SUPFAM" id="SSF50978">
    <property type="entry name" value="WD40 repeat-like"/>
    <property type="match status" value="1"/>
</dbReference>
<dbReference type="SMART" id="SM00320">
    <property type="entry name" value="WD40"/>
    <property type="match status" value="6"/>
</dbReference>
<dbReference type="Proteomes" id="UP001302126">
    <property type="component" value="Unassembled WGS sequence"/>
</dbReference>
<evidence type="ECO:0000256" key="2">
    <source>
        <dbReference type="ARBA" id="ARBA00022490"/>
    </source>
</evidence>
<evidence type="ECO:0000256" key="5">
    <source>
        <dbReference type="PROSITE-ProRule" id="PRU00221"/>
    </source>
</evidence>
<dbReference type="PROSITE" id="PS50082">
    <property type="entry name" value="WD_REPEATS_2"/>
    <property type="match status" value="3"/>
</dbReference>
<dbReference type="GO" id="GO:0005634">
    <property type="term" value="C:nucleus"/>
    <property type="evidence" value="ECO:0007669"/>
    <property type="project" value="TreeGrafter"/>
</dbReference>
<dbReference type="PANTHER" id="PTHR19849">
    <property type="entry name" value="PHOSPHOLIPASE A-2-ACTIVATING PROTEIN"/>
    <property type="match status" value="1"/>
</dbReference>
<proteinExistence type="predicted"/>
<feature type="region of interest" description="Disordered" evidence="6">
    <location>
        <begin position="473"/>
        <end position="494"/>
    </location>
</feature>
<keyword evidence="2" id="KW-0963">Cytoplasm</keyword>
<evidence type="ECO:0000256" key="4">
    <source>
        <dbReference type="ARBA" id="ARBA00022737"/>
    </source>
</evidence>
<feature type="repeat" description="WD" evidence="5">
    <location>
        <begin position="105"/>
        <end position="137"/>
    </location>
</feature>
<dbReference type="GO" id="GO:0043161">
    <property type="term" value="P:proteasome-mediated ubiquitin-dependent protein catabolic process"/>
    <property type="evidence" value="ECO:0007669"/>
    <property type="project" value="TreeGrafter"/>
</dbReference>
<dbReference type="GO" id="GO:0005737">
    <property type="term" value="C:cytoplasm"/>
    <property type="evidence" value="ECO:0007669"/>
    <property type="project" value="UniProtKB-SubCell"/>
</dbReference>
<dbReference type="InterPro" id="IPR015155">
    <property type="entry name" value="PFU"/>
</dbReference>
<evidence type="ECO:0000256" key="1">
    <source>
        <dbReference type="ARBA" id="ARBA00004496"/>
    </source>
</evidence>
<dbReference type="InterPro" id="IPR001680">
    <property type="entry name" value="WD40_rpt"/>
</dbReference>
<keyword evidence="10" id="KW-1185">Reference proteome</keyword>
<reference evidence="9" key="1">
    <citation type="journal article" date="2023" name="Mol. Phylogenet. Evol.">
        <title>Genome-scale phylogeny and comparative genomics of the fungal order Sordariales.</title>
        <authorList>
            <person name="Hensen N."/>
            <person name="Bonometti L."/>
            <person name="Westerberg I."/>
            <person name="Brannstrom I.O."/>
            <person name="Guillou S."/>
            <person name="Cros-Aarteil S."/>
            <person name="Calhoun S."/>
            <person name="Haridas S."/>
            <person name="Kuo A."/>
            <person name="Mondo S."/>
            <person name="Pangilinan J."/>
            <person name="Riley R."/>
            <person name="LaButti K."/>
            <person name="Andreopoulos B."/>
            <person name="Lipzen A."/>
            <person name="Chen C."/>
            <person name="Yan M."/>
            <person name="Daum C."/>
            <person name="Ng V."/>
            <person name="Clum A."/>
            <person name="Steindorff A."/>
            <person name="Ohm R.A."/>
            <person name="Martin F."/>
            <person name="Silar P."/>
            <person name="Natvig D.O."/>
            <person name="Lalanne C."/>
            <person name="Gautier V."/>
            <person name="Ament-Velasquez S.L."/>
            <person name="Kruys A."/>
            <person name="Hutchinson M.I."/>
            <person name="Powell A.J."/>
            <person name="Barry K."/>
            <person name="Miller A.N."/>
            <person name="Grigoriev I.V."/>
            <person name="Debuchy R."/>
            <person name="Gladieux P."/>
            <person name="Hiltunen Thoren M."/>
            <person name="Johannesson H."/>
        </authorList>
    </citation>
    <scope>NUCLEOTIDE SEQUENCE</scope>
    <source>
        <strain evidence="9">PSN309</strain>
    </source>
</reference>
<dbReference type="GO" id="GO:0043130">
    <property type="term" value="F:ubiquitin binding"/>
    <property type="evidence" value="ECO:0007669"/>
    <property type="project" value="TreeGrafter"/>
</dbReference>
<comment type="subcellular location">
    <subcellularLocation>
        <location evidence="1">Cytoplasm</location>
    </subcellularLocation>
</comment>
<evidence type="ECO:0000256" key="3">
    <source>
        <dbReference type="ARBA" id="ARBA00022574"/>
    </source>
</evidence>
<evidence type="ECO:0000256" key="6">
    <source>
        <dbReference type="SAM" id="MobiDB-lite"/>
    </source>
</evidence>
<dbReference type="InterPro" id="IPR011989">
    <property type="entry name" value="ARM-like"/>
</dbReference>
<feature type="repeat" description="WD" evidence="5">
    <location>
        <begin position="243"/>
        <end position="273"/>
    </location>
</feature>
<dbReference type="PANTHER" id="PTHR19849:SF0">
    <property type="entry name" value="PHOSPHOLIPASE A-2-ACTIVATING PROTEIN"/>
    <property type="match status" value="1"/>
</dbReference>
<comment type="caution">
    <text evidence="9">The sequence shown here is derived from an EMBL/GenBank/DDBJ whole genome shotgun (WGS) entry which is preliminary data.</text>
</comment>
<feature type="repeat" description="WD" evidence="5">
    <location>
        <begin position="10"/>
        <end position="41"/>
    </location>
</feature>
<dbReference type="Gene3D" id="2.130.10.10">
    <property type="entry name" value="YVTN repeat-like/Quinoprotein amine dehydrogenase"/>
    <property type="match status" value="1"/>
</dbReference>
<dbReference type="InterPro" id="IPR036322">
    <property type="entry name" value="WD40_repeat_dom_sf"/>
</dbReference>
<dbReference type="Pfam" id="PF09070">
    <property type="entry name" value="PFU"/>
    <property type="match status" value="1"/>
</dbReference>
<dbReference type="FunFam" id="2.130.10.10:FF:000236">
    <property type="entry name" value="Polyubiquitin binding protein (Doa1/Ufd3)"/>
    <property type="match status" value="1"/>
</dbReference>
<sequence length="805" mass="86479">MPDYKLSAQLKGHDADVRAVSFPKSNVVLSSSRDSTVRLWNKTAEKPPTFDNTIASQGNGYVNSVTFIPPSSDRPEGLIASAGAETIIEVKRPSLTSADNADRLLVGHSHNVCTLDATPSGKYLVSGSWDGKAIVWDTDKWDRWADLVHEGEVRSVWAVLAYDENIVITGSADKHIRIFDLRRVSGSQEVEPIRTLTTSDVVRALVKLPSGIKGHPSGADFASAGNDGIISLWKLGGKQVGSLQGHDSFIYSLACSPTAEIISAGEDRTVRVWRGSECIQTITHPAISVWTVAVCRENGDIVTGASDNMVRVFSRSPERIAAPETLSQFEESVRSSAIPQQQLGQSLNKEKMDPHSWLLTNTGTKEGQIKTVLEENNTIGAYQWSSGEQRWVHVGTVVDSTGSSGRKVEFKGKEWDYVFDVDIEEGKPPLKLPYNLSENPYEAATRFLGDNELSISYIDQVAQFITTNTQGATIGQSSEAPTTDASGADFSSTEPATGTTYLPYTEYLSLTQAKSEPVLKKLNSLNEKHILAGNKHTAMNPTGLACIEQVLQATMGTPKQKAKAPPGLGEGAHIALGIVAQWPYGDRLPALDALRCLVAWPGVASVTHPQHGDIINVALRGALDVEQPISNTSTLAEFADTLDAAQVSPNNVMMALRAVTNLFVTEEGRKLVAENISSIIAILARIAGLKEGQVPIGAENNNVQIALTSALFNFASLGFNERGKLDIQALSGVCEIAAAVIARQSDPEVLFRAVMALGMILATGGQARQIAKALDVGGPVTEAAKKSGEPRMKDLARECMAFLKS</sequence>
<dbReference type="PROSITE" id="PS51396">
    <property type="entry name" value="PUL"/>
    <property type="match status" value="1"/>
</dbReference>
<dbReference type="InterPro" id="IPR013535">
    <property type="entry name" value="PUL_dom"/>
</dbReference>
<feature type="domain" description="PUL" evidence="8">
    <location>
        <begin position="500"/>
        <end position="802"/>
    </location>
</feature>
<keyword evidence="4" id="KW-0677">Repeat</keyword>
<name>A0AAN7AHB2_9PEZI</name>
<dbReference type="EMBL" id="MU864441">
    <property type="protein sequence ID" value="KAK4185740.1"/>
    <property type="molecule type" value="Genomic_DNA"/>
</dbReference>
<dbReference type="Gene3D" id="3.10.20.870">
    <property type="entry name" value="PFU (PLAA family ubiquitin binding), C-terminal domain"/>
    <property type="match status" value="1"/>
</dbReference>
<evidence type="ECO:0000313" key="9">
    <source>
        <dbReference type="EMBL" id="KAK4185740.1"/>
    </source>
</evidence>
<feature type="domain" description="PFU" evidence="7">
    <location>
        <begin position="383"/>
        <end position="479"/>
    </location>
</feature>
<reference evidence="9" key="2">
    <citation type="submission" date="2023-05" db="EMBL/GenBank/DDBJ databases">
        <authorList>
            <consortium name="Lawrence Berkeley National Laboratory"/>
            <person name="Steindorff A."/>
            <person name="Hensen N."/>
            <person name="Bonometti L."/>
            <person name="Westerberg I."/>
            <person name="Brannstrom I.O."/>
            <person name="Guillou S."/>
            <person name="Cros-Aarteil S."/>
            <person name="Calhoun S."/>
            <person name="Haridas S."/>
            <person name="Kuo A."/>
            <person name="Mondo S."/>
            <person name="Pangilinan J."/>
            <person name="Riley R."/>
            <person name="Labutti K."/>
            <person name="Andreopoulos B."/>
            <person name="Lipzen A."/>
            <person name="Chen C."/>
            <person name="Yanf M."/>
            <person name="Daum C."/>
            <person name="Ng V."/>
            <person name="Clum A."/>
            <person name="Ohm R."/>
            <person name="Martin F."/>
            <person name="Silar P."/>
            <person name="Natvig D."/>
            <person name="Lalanne C."/>
            <person name="Gautier V."/>
            <person name="Ament-Velasquez S.L."/>
            <person name="Kruys A."/>
            <person name="Hutchinson M.I."/>
            <person name="Powell A.J."/>
            <person name="Barry K."/>
            <person name="Miller A.N."/>
            <person name="Grigoriev I.V."/>
            <person name="Debuchy R."/>
            <person name="Gladieux P."/>
            <person name="Thoren M.H."/>
            <person name="Johannesson H."/>
        </authorList>
    </citation>
    <scope>NUCLEOTIDE SEQUENCE</scope>
    <source>
        <strain evidence="9">PSN309</strain>
    </source>
</reference>
<dbReference type="FunFam" id="3.10.20.870:FF:000003">
    <property type="entry name" value="Polyubiquitin binding (Doa1 Ufd3) protein"/>
    <property type="match status" value="1"/>
</dbReference>
<dbReference type="PROSITE" id="PS50294">
    <property type="entry name" value="WD_REPEATS_REGION"/>
    <property type="match status" value="3"/>
</dbReference>
<gene>
    <name evidence="9" type="ORF">QBC35DRAFT_503012</name>
</gene>
<dbReference type="AlphaFoldDB" id="A0AAN7AHB2"/>
<protein>
    <submittedName>
        <fullName evidence="9">PUL domain-containing protein</fullName>
    </submittedName>
</protein>